<feature type="transmembrane region" description="Helical" evidence="17">
    <location>
        <begin position="197"/>
        <end position="217"/>
    </location>
</feature>
<dbReference type="SUPFAM" id="SSF56784">
    <property type="entry name" value="HAD-like"/>
    <property type="match status" value="1"/>
</dbReference>
<dbReference type="PROSITE" id="PS50846">
    <property type="entry name" value="HMA_2"/>
    <property type="match status" value="2"/>
</dbReference>
<gene>
    <name evidence="19" type="ORF">DSOL_3249</name>
</gene>
<evidence type="ECO:0000259" key="18">
    <source>
        <dbReference type="PROSITE" id="PS50846"/>
    </source>
</evidence>
<dbReference type="PRINTS" id="PR00119">
    <property type="entry name" value="CATATPASE"/>
</dbReference>
<evidence type="ECO:0000256" key="2">
    <source>
        <dbReference type="ARBA" id="ARBA00006024"/>
    </source>
</evidence>
<dbReference type="InterPro" id="IPR018303">
    <property type="entry name" value="ATPase_P-typ_P_site"/>
</dbReference>
<dbReference type="SFLD" id="SFLDF00027">
    <property type="entry name" value="p-type_atpase"/>
    <property type="match status" value="1"/>
</dbReference>
<feature type="transmembrane region" description="Helical" evidence="17">
    <location>
        <begin position="421"/>
        <end position="443"/>
    </location>
</feature>
<dbReference type="InterPro" id="IPR027256">
    <property type="entry name" value="P-typ_ATPase_IB"/>
</dbReference>
<dbReference type="OrthoDB" id="9760364at2"/>
<keyword evidence="7 17" id="KW-0812">Transmembrane</keyword>
<dbReference type="STRING" id="1888891.DSOL_3249"/>
<protein>
    <recommendedName>
        <fullName evidence="15">Cd(2+)-exporting ATPase</fullName>
        <ecNumber evidence="15">7.2.2.21</ecNumber>
    </recommendedName>
</protein>
<name>A0A1Q8QS22_9FIRM</name>
<dbReference type="RefSeq" id="WP_075365767.1">
    <property type="nucleotide sequence ID" value="NZ_MLBF01000027.1"/>
</dbReference>
<evidence type="ECO:0000256" key="10">
    <source>
        <dbReference type="ARBA" id="ARBA00022840"/>
    </source>
</evidence>
<dbReference type="Proteomes" id="UP000186102">
    <property type="component" value="Unassembled WGS sequence"/>
</dbReference>
<dbReference type="FunFam" id="2.70.150.10:FF:000002">
    <property type="entry name" value="Copper-transporting ATPase 1, putative"/>
    <property type="match status" value="1"/>
</dbReference>
<dbReference type="Gene3D" id="2.70.150.10">
    <property type="entry name" value="Calcium-transporting ATPase, cytoplasmic transduction domain A"/>
    <property type="match status" value="1"/>
</dbReference>
<evidence type="ECO:0000256" key="15">
    <source>
        <dbReference type="ARBA" id="ARBA00039103"/>
    </source>
</evidence>
<evidence type="ECO:0000256" key="9">
    <source>
        <dbReference type="ARBA" id="ARBA00022741"/>
    </source>
</evidence>
<keyword evidence="13" id="KW-0406">Ion transport</keyword>
<feature type="transmembrane region" description="Helical" evidence="17">
    <location>
        <begin position="455"/>
        <end position="480"/>
    </location>
</feature>
<dbReference type="EMBL" id="MLBF01000027">
    <property type="protein sequence ID" value="OLN30117.1"/>
    <property type="molecule type" value="Genomic_DNA"/>
</dbReference>
<dbReference type="GO" id="GO:0005524">
    <property type="term" value="F:ATP binding"/>
    <property type="evidence" value="ECO:0007669"/>
    <property type="project" value="UniProtKB-UniRule"/>
</dbReference>
<keyword evidence="10 17" id="KW-0067">ATP-binding</keyword>
<dbReference type="Pfam" id="PF00403">
    <property type="entry name" value="HMA"/>
    <property type="match status" value="2"/>
</dbReference>
<evidence type="ECO:0000256" key="7">
    <source>
        <dbReference type="ARBA" id="ARBA00022692"/>
    </source>
</evidence>
<feature type="transmembrane region" description="Helical" evidence="17">
    <location>
        <begin position="766"/>
        <end position="785"/>
    </location>
</feature>
<dbReference type="InterPro" id="IPR008250">
    <property type="entry name" value="ATPase_P-typ_transduc_dom_A_sf"/>
</dbReference>
<reference evidence="19 20" key="1">
    <citation type="submission" date="2016-09" db="EMBL/GenBank/DDBJ databases">
        <title>Complete genome of Desulfosporosinus sp. OL.</title>
        <authorList>
            <person name="Mardanov A."/>
            <person name="Beletsky A."/>
            <person name="Panova A."/>
            <person name="Karnachuk O."/>
            <person name="Ravin N."/>
        </authorList>
    </citation>
    <scope>NUCLEOTIDE SEQUENCE [LARGE SCALE GENOMIC DNA]</scope>
    <source>
        <strain evidence="19 20">OL</strain>
    </source>
</reference>
<keyword evidence="11" id="KW-1278">Translocase</keyword>
<evidence type="ECO:0000256" key="1">
    <source>
        <dbReference type="ARBA" id="ARBA00004651"/>
    </source>
</evidence>
<dbReference type="Gene3D" id="3.30.70.100">
    <property type="match status" value="2"/>
</dbReference>
<keyword evidence="3" id="KW-0813">Transport</keyword>
<proteinExistence type="inferred from homology"/>
<keyword evidence="8 17" id="KW-0479">Metal-binding</keyword>
<comment type="subcellular location">
    <subcellularLocation>
        <location evidence="1">Cell membrane</location>
        <topology evidence="1">Multi-pass membrane protein</topology>
    </subcellularLocation>
</comment>
<comment type="similarity">
    <text evidence="2 17">Belongs to the cation transport ATPase (P-type) (TC 3.A.3) family. Type IB subfamily.</text>
</comment>
<dbReference type="InterPro" id="IPR017969">
    <property type="entry name" value="Heavy-metal-associated_CS"/>
</dbReference>
<dbReference type="PANTHER" id="PTHR48085:SF5">
    <property type="entry name" value="CADMIUM_ZINC-TRANSPORTING ATPASE HMA4-RELATED"/>
    <property type="match status" value="1"/>
</dbReference>
<dbReference type="EC" id="7.2.2.21" evidence="15"/>
<dbReference type="InterPro" id="IPR001757">
    <property type="entry name" value="P_typ_ATPase"/>
</dbReference>
<dbReference type="InterPro" id="IPR006121">
    <property type="entry name" value="HMA_dom"/>
</dbReference>
<keyword evidence="6" id="KW-0597">Phosphoprotein</keyword>
<dbReference type="Gene3D" id="3.40.1110.10">
    <property type="entry name" value="Calcium-transporting ATPase, cytoplasmic domain N"/>
    <property type="match status" value="1"/>
</dbReference>
<sequence>MSKAINNSPILTSTLKVSGLDCPDCAKDVQKAVSSIPGVQSAEVNFGAQKLKVVHNNNEASIEQISKVLSKIGHTATVLSENRESNKTSSSPIVTITLKVSELCCPDSAKDVKKAVSSMSGVQSAEVNFNAQKLKVVYNSNETSLEQISNVLSKIGHPVTSVKTENVENAKAAPSENAKNAKTGTSITPWWKETKNVLLAISAVITVLTLIAEWTHIGLPETWAKVLYGVAVIIGGIFPAKKGLSSLKHGRLTINTLLVVGAIGAIYLGLWEEASLLVVIFSLGEVLESYAVDKARGSIQALISLAPQEATVLRNGKELRVPIEQVNIDEIVLVKPGEKVSVDGVVVSGTSAIDQSSITGESIPVEKHAGDEVYASTLNGRGALEIKVTKLAENSTLSKIVELVENAQMKKGNAQNFSERFGAIYTPFMFVLAIIMAIVPPVFFGQPFDAWLYRALVVLVVSCSCSLVLSVPIAIVAGVGNAAKNGVLVKGGIHMETAGKVQVVAFDKTGTLTTGKPTVTDVVALVSISDEKLLKIAGTLEVRSEHPLADAILKLISEKELELETIDEFMSITGRGAKGMIDGEQYYIGNPRLFKEIGVSVESHIKQIESLQDEGKTVILVGNSKQILGMIAVSDQPKGNARKAISKLKELGIRKIVMLTGDNKVTGEAIGHRLGVDEVRAELLPEDKISAIKALQQGHSTVAMVGDGVNDAPALAQADVGVSMGVAGTDVALETADIALMADDLDQLVYMVKISRKTVSVIKQNIAFSLALVAFLVLTALFGWMPLTTGLIINEASALVIIANGVRLLKVKQS</sequence>
<dbReference type="PROSITE" id="PS01229">
    <property type="entry name" value="COF_2"/>
    <property type="match status" value="1"/>
</dbReference>
<dbReference type="NCBIfam" id="TIGR01511">
    <property type="entry name" value="ATPase-IB1_Cu"/>
    <property type="match status" value="1"/>
</dbReference>
<evidence type="ECO:0000256" key="5">
    <source>
        <dbReference type="ARBA" id="ARBA00022539"/>
    </source>
</evidence>
<keyword evidence="4 17" id="KW-1003">Cell membrane</keyword>
<dbReference type="GO" id="GO:0016887">
    <property type="term" value="F:ATP hydrolysis activity"/>
    <property type="evidence" value="ECO:0007669"/>
    <property type="project" value="InterPro"/>
</dbReference>
<dbReference type="CDD" id="cd00371">
    <property type="entry name" value="HMA"/>
    <property type="match status" value="2"/>
</dbReference>
<dbReference type="SFLD" id="SFLDG00002">
    <property type="entry name" value="C1.7:_P-type_atpase_like"/>
    <property type="match status" value="1"/>
</dbReference>
<evidence type="ECO:0000256" key="14">
    <source>
        <dbReference type="ARBA" id="ARBA00023136"/>
    </source>
</evidence>
<dbReference type="InterPro" id="IPR051014">
    <property type="entry name" value="Cation_Transport_ATPase_IB"/>
</dbReference>
<dbReference type="PROSITE" id="PS00154">
    <property type="entry name" value="ATPASE_E1_E2"/>
    <property type="match status" value="1"/>
</dbReference>
<keyword evidence="12 17" id="KW-1133">Transmembrane helix</keyword>
<keyword evidence="20" id="KW-1185">Reference proteome</keyword>
<dbReference type="GO" id="GO:0046872">
    <property type="term" value="F:metal ion binding"/>
    <property type="evidence" value="ECO:0007669"/>
    <property type="project" value="UniProtKB-KW"/>
</dbReference>
<evidence type="ECO:0000256" key="6">
    <source>
        <dbReference type="ARBA" id="ARBA00022553"/>
    </source>
</evidence>
<evidence type="ECO:0000313" key="19">
    <source>
        <dbReference type="EMBL" id="OLN30117.1"/>
    </source>
</evidence>
<evidence type="ECO:0000256" key="17">
    <source>
        <dbReference type="RuleBase" id="RU362081"/>
    </source>
</evidence>
<dbReference type="Gene3D" id="3.40.50.1000">
    <property type="entry name" value="HAD superfamily/HAD-like"/>
    <property type="match status" value="1"/>
</dbReference>
<dbReference type="SFLD" id="SFLDS00003">
    <property type="entry name" value="Haloacid_Dehalogenase"/>
    <property type="match status" value="1"/>
</dbReference>
<evidence type="ECO:0000256" key="11">
    <source>
        <dbReference type="ARBA" id="ARBA00022967"/>
    </source>
</evidence>
<dbReference type="Pfam" id="PF00702">
    <property type="entry name" value="Hydrolase"/>
    <property type="match status" value="1"/>
</dbReference>
<organism evidence="19 20">
    <name type="scientific">Desulfosporosinus metallidurans</name>
    <dbReference type="NCBI Taxonomy" id="1888891"/>
    <lineage>
        <taxon>Bacteria</taxon>
        <taxon>Bacillati</taxon>
        <taxon>Bacillota</taxon>
        <taxon>Clostridia</taxon>
        <taxon>Eubacteriales</taxon>
        <taxon>Desulfitobacteriaceae</taxon>
        <taxon>Desulfosporosinus</taxon>
    </lineage>
</organism>
<dbReference type="PROSITE" id="PS01047">
    <property type="entry name" value="HMA_1"/>
    <property type="match status" value="1"/>
</dbReference>
<dbReference type="InterPro" id="IPR023298">
    <property type="entry name" value="ATPase_P-typ_TM_dom_sf"/>
</dbReference>
<dbReference type="InterPro" id="IPR044492">
    <property type="entry name" value="P_typ_ATPase_HD_dom"/>
</dbReference>
<dbReference type="InterPro" id="IPR059000">
    <property type="entry name" value="ATPase_P-type_domA"/>
</dbReference>
<feature type="domain" description="HMA" evidence="18">
    <location>
        <begin position="11"/>
        <end position="77"/>
    </location>
</feature>
<evidence type="ECO:0000256" key="4">
    <source>
        <dbReference type="ARBA" id="ARBA00022475"/>
    </source>
</evidence>
<accession>A0A1Q8QS22</accession>
<evidence type="ECO:0000256" key="8">
    <source>
        <dbReference type="ARBA" id="ARBA00022723"/>
    </source>
</evidence>
<dbReference type="InterPro" id="IPR023214">
    <property type="entry name" value="HAD_sf"/>
</dbReference>
<dbReference type="InterPro" id="IPR023299">
    <property type="entry name" value="ATPase_P-typ_cyto_dom_N"/>
</dbReference>
<dbReference type="FunFam" id="3.40.50.1000:FF:000020">
    <property type="entry name" value="Probable cation-transporting P-type ATPase"/>
    <property type="match status" value="1"/>
</dbReference>
<evidence type="ECO:0000256" key="3">
    <source>
        <dbReference type="ARBA" id="ARBA00022448"/>
    </source>
</evidence>
<dbReference type="AlphaFoldDB" id="A0A1Q8QS22"/>
<comment type="catalytic activity">
    <reaction evidence="16">
        <text>Cd(2+)(in) + ATP + H2O = Cd(2+)(out) + ADP + phosphate + H(+)</text>
        <dbReference type="Rhea" id="RHEA:12132"/>
        <dbReference type="ChEBI" id="CHEBI:15377"/>
        <dbReference type="ChEBI" id="CHEBI:15378"/>
        <dbReference type="ChEBI" id="CHEBI:30616"/>
        <dbReference type="ChEBI" id="CHEBI:43474"/>
        <dbReference type="ChEBI" id="CHEBI:48775"/>
        <dbReference type="ChEBI" id="CHEBI:456216"/>
        <dbReference type="EC" id="7.2.2.21"/>
    </reaction>
</comment>
<dbReference type="SUPFAM" id="SSF81653">
    <property type="entry name" value="Calcium ATPase, transduction domain A"/>
    <property type="match status" value="1"/>
</dbReference>
<comment type="caution">
    <text evidence="19">The sequence shown here is derived from an EMBL/GenBank/DDBJ whole genome shotgun (WGS) entry which is preliminary data.</text>
</comment>
<feature type="domain" description="HMA" evidence="18">
    <location>
        <begin position="94"/>
        <end position="160"/>
    </location>
</feature>
<keyword evidence="9 17" id="KW-0547">Nucleotide-binding</keyword>
<dbReference type="GO" id="GO:0008551">
    <property type="term" value="F:P-type cadmium transporter activity"/>
    <property type="evidence" value="ECO:0007669"/>
    <property type="project" value="UniProtKB-EC"/>
</dbReference>
<dbReference type="SUPFAM" id="SSF81665">
    <property type="entry name" value="Calcium ATPase, transmembrane domain M"/>
    <property type="match status" value="1"/>
</dbReference>
<dbReference type="SUPFAM" id="SSF55008">
    <property type="entry name" value="HMA, heavy metal-associated domain"/>
    <property type="match status" value="2"/>
</dbReference>
<keyword evidence="5" id="KW-0104">Cadmium</keyword>
<evidence type="ECO:0000313" key="20">
    <source>
        <dbReference type="Proteomes" id="UP000186102"/>
    </source>
</evidence>
<dbReference type="Pfam" id="PF00122">
    <property type="entry name" value="E1-E2_ATPase"/>
    <property type="match status" value="1"/>
</dbReference>
<dbReference type="InterPro" id="IPR036163">
    <property type="entry name" value="HMA_dom_sf"/>
</dbReference>
<evidence type="ECO:0000256" key="12">
    <source>
        <dbReference type="ARBA" id="ARBA00022989"/>
    </source>
</evidence>
<dbReference type="InterPro" id="IPR036412">
    <property type="entry name" value="HAD-like_sf"/>
</dbReference>
<dbReference type="GO" id="GO:0005886">
    <property type="term" value="C:plasma membrane"/>
    <property type="evidence" value="ECO:0007669"/>
    <property type="project" value="UniProtKB-SubCell"/>
</dbReference>
<keyword evidence="14 17" id="KW-0472">Membrane</keyword>
<dbReference type="NCBIfam" id="TIGR01494">
    <property type="entry name" value="ATPase_P-type"/>
    <property type="match status" value="1"/>
</dbReference>
<evidence type="ECO:0000256" key="13">
    <source>
        <dbReference type="ARBA" id="ARBA00023065"/>
    </source>
</evidence>
<dbReference type="PRINTS" id="PR00941">
    <property type="entry name" value="CDATPASE"/>
</dbReference>
<evidence type="ECO:0000256" key="16">
    <source>
        <dbReference type="ARBA" id="ARBA00049338"/>
    </source>
</evidence>
<feature type="transmembrane region" description="Helical" evidence="17">
    <location>
        <begin position="252"/>
        <end position="270"/>
    </location>
</feature>
<dbReference type="PANTHER" id="PTHR48085">
    <property type="entry name" value="CADMIUM/ZINC-TRANSPORTING ATPASE HMA2-RELATED"/>
    <property type="match status" value="1"/>
</dbReference>
<dbReference type="NCBIfam" id="TIGR01525">
    <property type="entry name" value="ATPase-IB_hvy"/>
    <property type="match status" value="1"/>
</dbReference>